<keyword evidence="3" id="KW-1185">Reference proteome</keyword>
<dbReference type="EMBL" id="JADGJQ010000087">
    <property type="protein sequence ID" value="KAJ3171332.1"/>
    <property type="molecule type" value="Genomic_DNA"/>
</dbReference>
<evidence type="ECO:0000313" key="3">
    <source>
        <dbReference type="Proteomes" id="UP001212152"/>
    </source>
</evidence>
<protein>
    <submittedName>
        <fullName evidence="2">Uncharacterized protein</fullName>
    </submittedName>
</protein>
<evidence type="ECO:0000256" key="1">
    <source>
        <dbReference type="SAM" id="MobiDB-lite"/>
    </source>
</evidence>
<feature type="compositionally biased region" description="Acidic residues" evidence="1">
    <location>
        <begin position="81"/>
        <end position="103"/>
    </location>
</feature>
<gene>
    <name evidence="2" type="ORF">HDU87_008358</name>
</gene>
<proteinExistence type="predicted"/>
<comment type="caution">
    <text evidence="2">The sequence shown here is derived from an EMBL/GenBank/DDBJ whole genome shotgun (WGS) entry which is preliminary data.</text>
</comment>
<evidence type="ECO:0000313" key="2">
    <source>
        <dbReference type="EMBL" id="KAJ3171332.1"/>
    </source>
</evidence>
<sequence>MAAASNASFDARLAALLPLPPPRAPPSPAIRSTLLQLRALANEALLNPMQPTAAIVHASAVLRDKCTPWLVRLLAALTEDGAAEEEEEDEEEEGGRDDEDEDGPLATAAELLSLLAGRAALDEVDRTWRFDNAGSLVIREMGYSEAGLGFQTWGSGYVMARQQQQQQQ</sequence>
<feature type="region of interest" description="Disordered" evidence="1">
    <location>
        <begin position="80"/>
        <end position="107"/>
    </location>
</feature>
<name>A0AAD5TFE3_9FUNG</name>
<dbReference type="AlphaFoldDB" id="A0AAD5TFE3"/>
<reference evidence="2" key="1">
    <citation type="submission" date="2020-05" db="EMBL/GenBank/DDBJ databases">
        <title>Phylogenomic resolution of chytrid fungi.</title>
        <authorList>
            <person name="Stajich J.E."/>
            <person name="Amses K."/>
            <person name="Simmons R."/>
            <person name="Seto K."/>
            <person name="Myers J."/>
            <person name="Bonds A."/>
            <person name="Quandt C.A."/>
            <person name="Barry K."/>
            <person name="Liu P."/>
            <person name="Grigoriev I."/>
            <person name="Longcore J.E."/>
            <person name="James T.Y."/>
        </authorList>
    </citation>
    <scope>NUCLEOTIDE SEQUENCE</scope>
    <source>
        <strain evidence="2">JEL0379</strain>
    </source>
</reference>
<dbReference type="Proteomes" id="UP001212152">
    <property type="component" value="Unassembled WGS sequence"/>
</dbReference>
<organism evidence="2 3">
    <name type="scientific">Geranomyces variabilis</name>
    <dbReference type="NCBI Taxonomy" id="109894"/>
    <lineage>
        <taxon>Eukaryota</taxon>
        <taxon>Fungi</taxon>
        <taxon>Fungi incertae sedis</taxon>
        <taxon>Chytridiomycota</taxon>
        <taxon>Chytridiomycota incertae sedis</taxon>
        <taxon>Chytridiomycetes</taxon>
        <taxon>Spizellomycetales</taxon>
        <taxon>Powellomycetaceae</taxon>
        <taxon>Geranomyces</taxon>
    </lineage>
</organism>
<accession>A0AAD5TFE3</accession>